<reference evidence="9" key="1">
    <citation type="submission" date="2022-12" db="EMBL/GenBank/DDBJ databases">
        <authorList>
            <person name="Webb A."/>
        </authorList>
    </citation>
    <scope>NUCLEOTIDE SEQUENCE</scope>
    <source>
        <strain evidence="9">Hp1</strain>
    </source>
</reference>
<gene>
    <name evidence="9" type="ORF">HBR001_LOCUS2559</name>
</gene>
<keyword evidence="5 7" id="KW-0472">Membrane</keyword>
<dbReference type="EC" id="2.3.1.225" evidence="7"/>
<sequence length="256" mass="29298">MTKAYVAVALGLMLLKVCTWAVLLRPHVSLLLNSLYCTATAFMFWSYAQALRHWPPTRAEERPPRTRPPRPLDLPEPFTRYCERCDADKAADVHHCSVCHRCVYRMDHHCPWTGTCVAWRNKKVFLLFLLYTSLSCWAFNLMASRAIRAAVATTTSAAWLLKCGWILTLSIGSLLAGYFVFHLWLLREGKTTLEFLTGKPGELVDCSFKHNVTVYFGRAMWEWWIPTTPILDAAIAGRERDEADERETLAQLVVTE</sequence>
<dbReference type="Proteomes" id="UP001162031">
    <property type="component" value="Unassembled WGS sequence"/>
</dbReference>
<dbReference type="InterPro" id="IPR039859">
    <property type="entry name" value="PFA4/ZDH16/20/ERF2-like"/>
</dbReference>
<comment type="domain">
    <text evidence="7">The DHHC domain is required for palmitoyltransferase activity.</text>
</comment>
<feature type="domain" description="Palmitoyltransferase DHHC" evidence="8">
    <location>
        <begin position="79"/>
        <end position="197"/>
    </location>
</feature>
<dbReference type="GO" id="GO:0005783">
    <property type="term" value="C:endoplasmic reticulum"/>
    <property type="evidence" value="ECO:0007669"/>
    <property type="project" value="TreeGrafter"/>
</dbReference>
<comment type="similarity">
    <text evidence="7">Belongs to the DHHC palmitoyltransferase family.</text>
</comment>
<evidence type="ECO:0000256" key="4">
    <source>
        <dbReference type="ARBA" id="ARBA00022989"/>
    </source>
</evidence>
<comment type="catalytic activity">
    <reaction evidence="7">
        <text>L-cysteinyl-[protein] + hexadecanoyl-CoA = S-hexadecanoyl-L-cysteinyl-[protein] + CoA</text>
        <dbReference type="Rhea" id="RHEA:36683"/>
        <dbReference type="Rhea" id="RHEA-COMP:10131"/>
        <dbReference type="Rhea" id="RHEA-COMP:11032"/>
        <dbReference type="ChEBI" id="CHEBI:29950"/>
        <dbReference type="ChEBI" id="CHEBI:57287"/>
        <dbReference type="ChEBI" id="CHEBI:57379"/>
        <dbReference type="ChEBI" id="CHEBI:74151"/>
        <dbReference type="EC" id="2.3.1.225"/>
    </reaction>
</comment>
<comment type="caution">
    <text evidence="9">The sequence shown here is derived from an EMBL/GenBank/DDBJ whole genome shotgun (WGS) entry which is preliminary data.</text>
</comment>
<dbReference type="AlphaFoldDB" id="A0AAV0TJD7"/>
<evidence type="ECO:0000256" key="5">
    <source>
        <dbReference type="ARBA" id="ARBA00023136"/>
    </source>
</evidence>
<evidence type="ECO:0000256" key="2">
    <source>
        <dbReference type="ARBA" id="ARBA00022679"/>
    </source>
</evidence>
<evidence type="ECO:0000313" key="9">
    <source>
        <dbReference type="EMBL" id="CAI5721128.1"/>
    </source>
</evidence>
<dbReference type="GO" id="GO:0006612">
    <property type="term" value="P:protein targeting to membrane"/>
    <property type="evidence" value="ECO:0007669"/>
    <property type="project" value="TreeGrafter"/>
</dbReference>
<name>A0AAV0TJD7_HYABA</name>
<feature type="transmembrane region" description="Helical" evidence="7">
    <location>
        <begin position="164"/>
        <end position="186"/>
    </location>
</feature>
<evidence type="ECO:0000313" key="10">
    <source>
        <dbReference type="Proteomes" id="UP001162031"/>
    </source>
</evidence>
<keyword evidence="2 7" id="KW-0808">Transferase</keyword>
<accession>A0AAV0TJD7</accession>
<keyword evidence="6 7" id="KW-0012">Acyltransferase</keyword>
<evidence type="ECO:0000256" key="7">
    <source>
        <dbReference type="RuleBase" id="RU079119"/>
    </source>
</evidence>
<dbReference type="InterPro" id="IPR001594">
    <property type="entry name" value="Palmitoyltrfase_DHHC"/>
</dbReference>
<dbReference type="Pfam" id="PF01529">
    <property type="entry name" value="DHHC"/>
    <property type="match status" value="1"/>
</dbReference>
<dbReference type="PROSITE" id="PS50216">
    <property type="entry name" value="DHHC"/>
    <property type="match status" value="1"/>
</dbReference>
<keyword evidence="4 7" id="KW-1133">Transmembrane helix</keyword>
<evidence type="ECO:0000256" key="3">
    <source>
        <dbReference type="ARBA" id="ARBA00022692"/>
    </source>
</evidence>
<proteinExistence type="inferred from homology"/>
<dbReference type="GO" id="GO:0016020">
    <property type="term" value="C:membrane"/>
    <property type="evidence" value="ECO:0007669"/>
    <property type="project" value="UniProtKB-SubCell"/>
</dbReference>
<evidence type="ECO:0000259" key="8">
    <source>
        <dbReference type="Pfam" id="PF01529"/>
    </source>
</evidence>
<comment type="subcellular location">
    <subcellularLocation>
        <location evidence="1">Membrane</location>
        <topology evidence="1">Multi-pass membrane protein</topology>
    </subcellularLocation>
</comment>
<keyword evidence="3 7" id="KW-0812">Transmembrane</keyword>
<protein>
    <recommendedName>
        <fullName evidence="7">Palmitoyltransferase</fullName>
        <ecNumber evidence="7">2.3.1.225</ecNumber>
    </recommendedName>
</protein>
<evidence type="ECO:0000256" key="1">
    <source>
        <dbReference type="ARBA" id="ARBA00004141"/>
    </source>
</evidence>
<dbReference type="PANTHER" id="PTHR22883">
    <property type="entry name" value="ZINC FINGER DHHC DOMAIN CONTAINING PROTEIN"/>
    <property type="match status" value="1"/>
</dbReference>
<dbReference type="GO" id="GO:0005794">
    <property type="term" value="C:Golgi apparatus"/>
    <property type="evidence" value="ECO:0007669"/>
    <property type="project" value="TreeGrafter"/>
</dbReference>
<keyword evidence="10" id="KW-1185">Reference proteome</keyword>
<evidence type="ECO:0000256" key="6">
    <source>
        <dbReference type="ARBA" id="ARBA00023315"/>
    </source>
</evidence>
<dbReference type="GO" id="GO:0019706">
    <property type="term" value="F:protein-cysteine S-palmitoyltransferase activity"/>
    <property type="evidence" value="ECO:0007669"/>
    <property type="project" value="UniProtKB-EC"/>
</dbReference>
<feature type="transmembrane region" description="Helical" evidence="7">
    <location>
        <begin position="124"/>
        <end position="144"/>
    </location>
</feature>
<feature type="transmembrane region" description="Helical" evidence="7">
    <location>
        <begin position="29"/>
        <end position="48"/>
    </location>
</feature>
<dbReference type="EMBL" id="CANTFL010000361">
    <property type="protein sequence ID" value="CAI5721128.1"/>
    <property type="molecule type" value="Genomic_DNA"/>
</dbReference>
<organism evidence="9 10">
    <name type="scientific">Hyaloperonospora brassicae</name>
    <name type="common">Brassica downy mildew</name>
    <name type="synonym">Peronospora brassicae</name>
    <dbReference type="NCBI Taxonomy" id="162125"/>
    <lineage>
        <taxon>Eukaryota</taxon>
        <taxon>Sar</taxon>
        <taxon>Stramenopiles</taxon>
        <taxon>Oomycota</taxon>
        <taxon>Peronosporomycetes</taxon>
        <taxon>Peronosporales</taxon>
        <taxon>Peronosporaceae</taxon>
        <taxon>Hyaloperonospora</taxon>
    </lineage>
</organism>